<keyword evidence="1" id="KW-1133">Transmembrane helix</keyword>
<name>A0ABP8R5G2_9SPHI</name>
<feature type="transmembrane region" description="Helical" evidence="1">
    <location>
        <begin position="42"/>
        <end position="61"/>
    </location>
</feature>
<keyword evidence="1" id="KW-0812">Transmembrane</keyword>
<keyword evidence="1" id="KW-0472">Membrane</keyword>
<proteinExistence type="predicted"/>
<gene>
    <name evidence="2" type="ORF">GCM10023173_20860</name>
</gene>
<reference evidence="3" key="1">
    <citation type="journal article" date="2019" name="Int. J. Syst. Evol. Microbiol.">
        <title>The Global Catalogue of Microorganisms (GCM) 10K type strain sequencing project: providing services to taxonomists for standard genome sequencing and annotation.</title>
        <authorList>
            <consortium name="The Broad Institute Genomics Platform"/>
            <consortium name="The Broad Institute Genome Sequencing Center for Infectious Disease"/>
            <person name="Wu L."/>
            <person name="Ma J."/>
        </authorList>
    </citation>
    <scope>NUCLEOTIDE SEQUENCE [LARGE SCALE GENOMIC DNA]</scope>
    <source>
        <strain evidence="3">JCM 17858</strain>
    </source>
</reference>
<dbReference type="EMBL" id="BAABGR010000035">
    <property type="protein sequence ID" value="GAA4518810.1"/>
    <property type="molecule type" value="Genomic_DNA"/>
</dbReference>
<protein>
    <recommendedName>
        <fullName evidence="4">Bacterial Pleckstrin homology domain-containing protein</fullName>
    </recommendedName>
</protein>
<feature type="transmembrane region" description="Helical" evidence="1">
    <location>
        <begin position="12"/>
        <end position="30"/>
    </location>
</feature>
<evidence type="ECO:0000313" key="2">
    <source>
        <dbReference type="EMBL" id="GAA4518810.1"/>
    </source>
</evidence>
<dbReference type="RefSeq" id="WP_345068227.1">
    <property type="nucleotide sequence ID" value="NZ_BAABGR010000035.1"/>
</dbReference>
<sequence length="156" mass="18047">MRNKFFSEEQNFFAPWLYILFAVLVILAAYPFFVDTTEKEASYVSVVLILAVIGLFVWMRLKTQIDEQGILIRFMPFIRQKLIAWQDVQEAYVRKYSALEYGGWGYRVSFGGVAYTTKGKYGLQLVLKNGKKILVGTQKPEEVMLVINEILNDRNA</sequence>
<organism evidence="2 3">
    <name type="scientific">Sphingobacterium thermophilum</name>
    <dbReference type="NCBI Taxonomy" id="768534"/>
    <lineage>
        <taxon>Bacteria</taxon>
        <taxon>Pseudomonadati</taxon>
        <taxon>Bacteroidota</taxon>
        <taxon>Sphingobacteriia</taxon>
        <taxon>Sphingobacteriales</taxon>
        <taxon>Sphingobacteriaceae</taxon>
        <taxon>Sphingobacterium</taxon>
    </lineage>
</organism>
<keyword evidence="3" id="KW-1185">Reference proteome</keyword>
<accession>A0ABP8R5G2</accession>
<dbReference type="Proteomes" id="UP001500394">
    <property type="component" value="Unassembled WGS sequence"/>
</dbReference>
<evidence type="ECO:0000256" key="1">
    <source>
        <dbReference type="SAM" id="Phobius"/>
    </source>
</evidence>
<evidence type="ECO:0000313" key="3">
    <source>
        <dbReference type="Proteomes" id="UP001500394"/>
    </source>
</evidence>
<comment type="caution">
    <text evidence="2">The sequence shown here is derived from an EMBL/GenBank/DDBJ whole genome shotgun (WGS) entry which is preliminary data.</text>
</comment>
<evidence type="ECO:0008006" key="4">
    <source>
        <dbReference type="Google" id="ProtNLM"/>
    </source>
</evidence>